<dbReference type="Proteomes" id="UP000266861">
    <property type="component" value="Unassembled WGS sequence"/>
</dbReference>
<keyword evidence="2" id="KW-1185">Reference proteome</keyword>
<organism evidence="1 2">
    <name type="scientific">Diversispora epigaea</name>
    <dbReference type="NCBI Taxonomy" id="1348612"/>
    <lineage>
        <taxon>Eukaryota</taxon>
        <taxon>Fungi</taxon>
        <taxon>Fungi incertae sedis</taxon>
        <taxon>Mucoromycota</taxon>
        <taxon>Glomeromycotina</taxon>
        <taxon>Glomeromycetes</taxon>
        <taxon>Diversisporales</taxon>
        <taxon>Diversisporaceae</taxon>
        <taxon>Diversispora</taxon>
    </lineage>
</organism>
<comment type="caution">
    <text evidence="1">The sequence shown here is derived from an EMBL/GenBank/DDBJ whole genome shotgun (WGS) entry which is preliminary data.</text>
</comment>
<dbReference type="AlphaFoldDB" id="A0A397JFW3"/>
<reference evidence="1 2" key="1">
    <citation type="submission" date="2018-08" db="EMBL/GenBank/DDBJ databases">
        <title>Genome and evolution of the arbuscular mycorrhizal fungus Diversispora epigaea (formerly Glomus versiforme) and its bacterial endosymbionts.</title>
        <authorList>
            <person name="Sun X."/>
            <person name="Fei Z."/>
            <person name="Harrison M."/>
        </authorList>
    </citation>
    <scope>NUCLEOTIDE SEQUENCE [LARGE SCALE GENOMIC DNA]</scope>
    <source>
        <strain evidence="1 2">IT104</strain>
    </source>
</reference>
<sequence>MSYELSHKTRDKLFSIRNSLIHYKRTFAVLQETIKNRENNLIRIIIVVLEGDDDDESDDLVPQFNPVECLEKLNLEFEHLKEIPLKSLLHNWLIFGINVWFPNMNVMNFSSLHKIYKLLS</sequence>
<proteinExistence type="predicted"/>
<protein>
    <submittedName>
        <fullName evidence="1">Uncharacterized protein</fullName>
    </submittedName>
</protein>
<evidence type="ECO:0000313" key="1">
    <source>
        <dbReference type="EMBL" id="RHZ86911.1"/>
    </source>
</evidence>
<accession>A0A397JFW3</accession>
<evidence type="ECO:0000313" key="2">
    <source>
        <dbReference type="Proteomes" id="UP000266861"/>
    </source>
</evidence>
<dbReference type="EMBL" id="PQFF01000040">
    <property type="protein sequence ID" value="RHZ86911.1"/>
    <property type="molecule type" value="Genomic_DNA"/>
</dbReference>
<gene>
    <name evidence="1" type="ORF">Glove_42g54</name>
</gene>
<name>A0A397JFW3_9GLOM</name>